<feature type="signal peptide" evidence="2">
    <location>
        <begin position="1"/>
        <end position="31"/>
    </location>
</feature>
<evidence type="ECO:0000313" key="3">
    <source>
        <dbReference type="EMBL" id="SKC57987.1"/>
    </source>
</evidence>
<gene>
    <name evidence="3" type="ORF">SAMN06296058_1312</name>
</gene>
<name>A0A1T5K2I9_9GAMM</name>
<dbReference type="AlphaFoldDB" id="A0A1T5K2I9"/>
<evidence type="ECO:0000256" key="2">
    <source>
        <dbReference type="SAM" id="SignalP"/>
    </source>
</evidence>
<accession>A0A1T5K2I9</accession>
<organism evidence="3 4">
    <name type="scientific">Pseudoxanthomonas indica</name>
    <dbReference type="NCBI Taxonomy" id="428993"/>
    <lineage>
        <taxon>Bacteria</taxon>
        <taxon>Pseudomonadati</taxon>
        <taxon>Pseudomonadota</taxon>
        <taxon>Gammaproteobacteria</taxon>
        <taxon>Lysobacterales</taxon>
        <taxon>Lysobacteraceae</taxon>
        <taxon>Pseudoxanthomonas</taxon>
    </lineage>
</organism>
<evidence type="ECO:0000313" key="4">
    <source>
        <dbReference type="Proteomes" id="UP000190341"/>
    </source>
</evidence>
<feature type="compositionally biased region" description="Basic and acidic residues" evidence="1">
    <location>
        <begin position="124"/>
        <end position="133"/>
    </location>
</feature>
<feature type="chain" id="PRO_5012730400" description="PXPV repeat-containing protein" evidence="2">
    <location>
        <begin position="32"/>
        <end position="151"/>
    </location>
</feature>
<dbReference type="RefSeq" id="WP_139381428.1">
    <property type="nucleotide sequence ID" value="NZ_BMCL01000002.1"/>
</dbReference>
<dbReference type="STRING" id="428993.SAMN06296058_1312"/>
<feature type="region of interest" description="Disordered" evidence="1">
    <location>
        <begin position="124"/>
        <end position="151"/>
    </location>
</feature>
<keyword evidence="2" id="KW-0732">Signal</keyword>
<evidence type="ECO:0008006" key="5">
    <source>
        <dbReference type="Google" id="ProtNLM"/>
    </source>
</evidence>
<proteinExistence type="predicted"/>
<dbReference type="OrthoDB" id="6058241at2"/>
<dbReference type="Proteomes" id="UP000190341">
    <property type="component" value="Unassembled WGS sequence"/>
</dbReference>
<keyword evidence="4" id="KW-1185">Reference proteome</keyword>
<reference evidence="3 4" key="1">
    <citation type="submission" date="2017-02" db="EMBL/GenBank/DDBJ databases">
        <authorList>
            <person name="Peterson S.W."/>
        </authorList>
    </citation>
    <scope>NUCLEOTIDE SEQUENCE [LARGE SCALE GENOMIC DNA]</scope>
    <source>
        <strain evidence="3 4">P15</strain>
    </source>
</reference>
<feature type="compositionally biased region" description="Basic residues" evidence="1">
    <location>
        <begin position="134"/>
        <end position="151"/>
    </location>
</feature>
<sequence length="151" mass="17714">MAASLIARLLAPAVLATGLGLAAMTPAPARAGDDLVRVIVDVADVIYHGGYPYYRNGPGYGYGDRLIVVRDHYHRPTYYRYAPRTVVYRERRPPYGHAYGYHRNRDAPVYVRYVDRDRDYHHDRRDRWDDDRRGHGKKHDKKRRNGHHWDD</sequence>
<evidence type="ECO:0000256" key="1">
    <source>
        <dbReference type="SAM" id="MobiDB-lite"/>
    </source>
</evidence>
<protein>
    <recommendedName>
        <fullName evidence="5">PXPV repeat-containing protein</fullName>
    </recommendedName>
</protein>
<dbReference type="EMBL" id="FUZV01000001">
    <property type="protein sequence ID" value="SKC57987.1"/>
    <property type="molecule type" value="Genomic_DNA"/>
</dbReference>